<dbReference type="RefSeq" id="WP_087136728.1">
    <property type="nucleotide sequence ID" value="NZ_JBQDRQ010000075.1"/>
</dbReference>
<keyword evidence="2" id="KW-0472">Membrane</keyword>
<feature type="transmembrane region" description="Helical" evidence="2">
    <location>
        <begin position="59"/>
        <end position="78"/>
    </location>
</feature>
<organism evidence="3 4">
    <name type="scientific">Mycetocola reblochoni</name>
    <dbReference type="NCBI Taxonomy" id="331618"/>
    <lineage>
        <taxon>Bacteria</taxon>
        <taxon>Bacillati</taxon>
        <taxon>Actinomycetota</taxon>
        <taxon>Actinomycetes</taxon>
        <taxon>Micrococcales</taxon>
        <taxon>Microbacteriaceae</taxon>
        <taxon>Mycetocola</taxon>
    </lineage>
</organism>
<evidence type="ECO:0000313" key="3">
    <source>
        <dbReference type="EMBL" id="RLP69614.1"/>
    </source>
</evidence>
<evidence type="ECO:0000313" key="4">
    <source>
        <dbReference type="Proteomes" id="UP000275395"/>
    </source>
</evidence>
<feature type="region of interest" description="Disordered" evidence="1">
    <location>
        <begin position="220"/>
        <end position="252"/>
    </location>
</feature>
<dbReference type="AlphaFoldDB" id="A0A3L6ZNU5"/>
<feature type="transmembrane region" description="Helical" evidence="2">
    <location>
        <begin position="34"/>
        <end position="53"/>
    </location>
</feature>
<proteinExistence type="predicted"/>
<name>A0A3L6ZNU5_9MICO</name>
<dbReference type="Proteomes" id="UP000275395">
    <property type="component" value="Unassembled WGS sequence"/>
</dbReference>
<evidence type="ECO:0000256" key="1">
    <source>
        <dbReference type="SAM" id="MobiDB-lite"/>
    </source>
</evidence>
<keyword evidence="2" id="KW-1133">Transmembrane helix</keyword>
<reference evidence="3 4" key="1">
    <citation type="submission" date="2018-10" db="EMBL/GenBank/DDBJ databases">
        <authorList>
            <person name="Li J."/>
        </authorList>
    </citation>
    <scope>NUCLEOTIDE SEQUENCE [LARGE SCALE GENOMIC DNA]</scope>
    <source>
        <strain evidence="3 4">JCM 30549</strain>
    </source>
</reference>
<keyword evidence="2" id="KW-0812">Transmembrane</keyword>
<protein>
    <submittedName>
        <fullName evidence="3">Uncharacterized protein</fullName>
    </submittedName>
</protein>
<dbReference type="EMBL" id="RCUW01000004">
    <property type="protein sequence ID" value="RLP69614.1"/>
    <property type="molecule type" value="Genomic_DNA"/>
</dbReference>
<evidence type="ECO:0000256" key="2">
    <source>
        <dbReference type="SAM" id="Phobius"/>
    </source>
</evidence>
<sequence>MADVSTSEAPVAAVVAGGVGQGTRRGDGLTPRETVAVFASAVLIGLGVFTVVDAHGTDAGAAIVSVVLLALAASMLVLRRIRPNRSWRWGSFSPDQMMSVAASVATVAVALDAGDGRSAGGLLTARAVLAVVLLTVTVVAPVLPAFRAEFASRPASQAHPVARRAASGSIVRGAGLVPGGRWRQPAPRYRRRASDGLTAEESVRVLAEADARMAADAAAHSGAGDDGEIFDGEVDGPAPMPAGGHVSAESGTTGLADVSESAAPSVLPPEPFWVLPPVPRQVVDEATGRPLFMITPAAWALVVAERGNEFVIRSEDGQVGVVDELDGFVRA</sequence>
<accession>A0A3L6ZNU5</accession>
<feature type="transmembrane region" description="Helical" evidence="2">
    <location>
        <begin position="127"/>
        <end position="146"/>
    </location>
</feature>
<feature type="compositionally biased region" description="Acidic residues" evidence="1">
    <location>
        <begin position="225"/>
        <end position="234"/>
    </location>
</feature>
<gene>
    <name evidence="3" type="ORF">D9V30_06655</name>
</gene>
<comment type="caution">
    <text evidence="3">The sequence shown here is derived from an EMBL/GenBank/DDBJ whole genome shotgun (WGS) entry which is preliminary data.</text>
</comment>